<gene>
    <name evidence="2" type="ORF">A3J64_00235</name>
</gene>
<organism evidence="2 3">
    <name type="scientific">Candidatus Portnoybacteria bacterium RIFCSPHIGHO2_12_FULL_38_9</name>
    <dbReference type="NCBI Taxonomy" id="1801997"/>
    <lineage>
        <taxon>Bacteria</taxon>
        <taxon>Candidatus Portnoyibacteriota</taxon>
    </lineage>
</organism>
<protein>
    <submittedName>
        <fullName evidence="2">Uncharacterized protein</fullName>
    </submittedName>
</protein>
<evidence type="ECO:0000313" key="3">
    <source>
        <dbReference type="Proteomes" id="UP000177061"/>
    </source>
</evidence>
<dbReference type="AlphaFoldDB" id="A0A1G2FEW0"/>
<evidence type="ECO:0000256" key="1">
    <source>
        <dbReference type="SAM" id="Phobius"/>
    </source>
</evidence>
<accession>A0A1G2FEW0</accession>
<evidence type="ECO:0000313" key="2">
    <source>
        <dbReference type="EMBL" id="OGZ36180.1"/>
    </source>
</evidence>
<comment type="caution">
    <text evidence="2">The sequence shown here is derived from an EMBL/GenBank/DDBJ whole genome shotgun (WGS) entry which is preliminary data.</text>
</comment>
<keyword evidence="1" id="KW-0812">Transmembrane</keyword>
<keyword evidence="1" id="KW-0472">Membrane</keyword>
<name>A0A1G2FEW0_9BACT</name>
<feature type="transmembrane region" description="Helical" evidence="1">
    <location>
        <begin position="20"/>
        <end position="37"/>
    </location>
</feature>
<dbReference type="STRING" id="1801997.A3J64_00235"/>
<sequence>MALDIKLFYFFNNLAGQSRIFNIIIVFLAGYFQFLTIQVQKLLSNSQWFYSDKEWAFPSGHYCRKD</sequence>
<dbReference type="EMBL" id="MHNB01000030">
    <property type="protein sequence ID" value="OGZ36180.1"/>
    <property type="molecule type" value="Genomic_DNA"/>
</dbReference>
<reference evidence="2 3" key="1">
    <citation type="journal article" date="2016" name="Nat. Commun.">
        <title>Thousands of microbial genomes shed light on interconnected biogeochemical processes in an aquifer system.</title>
        <authorList>
            <person name="Anantharaman K."/>
            <person name="Brown C.T."/>
            <person name="Hug L.A."/>
            <person name="Sharon I."/>
            <person name="Castelle C.J."/>
            <person name="Probst A.J."/>
            <person name="Thomas B.C."/>
            <person name="Singh A."/>
            <person name="Wilkins M.J."/>
            <person name="Karaoz U."/>
            <person name="Brodie E.L."/>
            <person name="Williams K.H."/>
            <person name="Hubbard S.S."/>
            <person name="Banfield J.F."/>
        </authorList>
    </citation>
    <scope>NUCLEOTIDE SEQUENCE [LARGE SCALE GENOMIC DNA]</scope>
</reference>
<dbReference type="Proteomes" id="UP000177061">
    <property type="component" value="Unassembled WGS sequence"/>
</dbReference>
<proteinExistence type="predicted"/>
<keyword evidence="1" id="KW-1133">Transmembrane helix</keyword>